<dbReference type="OrthoDB" id="434972at2759"/>
<accession>A0A8H3II06</accession>
<keyword evidence="3 6" id="KW-1133">Transmembrane helix</keyword>
<reference evidence="7" key="1">
    <citation type="submission" date="2021-03" db="EMBL/GenBank/DDBJ databases">
        <authorList>
            <person name="Tagirdzhanova G."/>
        </authorList>
    </citation>
    <scope>NUCLEOTIDE SEQUENCE</scope>
</reference>
<dbReference type="Pfam" id="PF01040">
    <property type="entry name" value="UbiA"/>
    <property type="match status" value="1"/>
</dbReference>
<keyword evidence="2 6" id="KW-0812">Transmembrane</keyword>
<evidence type="ECO:0000256" key="4">
    <source>
        <dbReference type="ARBA" id="ARBA00023136"/>
    </source>
</evidence>
<gene>
    <name evidence="7" type="ORF">IMSHALPRED_005217</name>
</gene>
<dbReference type="Proteomes" id="UP000664534">
    <property type="component" value="Unassembled WGS sequence"/>
</dbReference>
<proteinExistence type="predicted"/>
<dbReference type="GO" id="GO:0016765">
    <property type="term" value="F:transferase activity, transferring alkyl or aryl (other than methyl) groups"/>
    <property type="evidence" value="ECO:0007669"/>
    <property type="project" value="InterPro"/>
</dbReference>
<evidence type="ECO:0000313" key="7">
    <source>
        <dbReference type="EMBL" id="CAF9921610.1"/>
    </source>
</evidence>
<sequence length="329" mass="36539">MEEPASGFGPSGGTDEEKSLDTIEPQEPQKRTLAYHLYTIWLFTASDIKSVVVPETLLGLSTALSGSLLSSNAAPKLLDVLSRVPSIALWNWLSLFLFDVDNQFQPDSIIEDSVNKPWRAIPSKRLTAEEARHSMLVIIPTVFLATLYLGGTREAMTLAIMTCMYNDFNGADVHFVTRNWLNAFGYMCYSSGSMIVAVGYGQHQLNETAKWWLAIIGGIIFTTLQMQDMPDVEGDAARGRRTIPLVYGDTVARWSIATPIIAWSFIVPTFWKMSPLGYVAPVAIGVVFAGRLLMLRNVAADGVTWKIWCVWMTMIYLTPVCKEKLALGR</sequence>
<evidence type="ECO:0000256" key="5">
    <source>
        <dbReference type="SAM" id="MobiDB-lite"/>
    </source>
</evidence>
<comment type="subcellular location">
    <subcellularLocation>
        <location evidence="1">Membrane</location>
        <topology evidence="1">Multi-pass membrane protein</topology>
    </subcellularLocation>
</comment>
<evidence type="ECO:0000256" key="1">
    <source>
        <dbReference type="ARBA" id="ARBA00004141"/>
    </source>
</evidence>
<dbReference type="PANTHER" id="PTHR42723:SF1">
    <property type="entry name" value="CHLOROPHYLL SYNTHASE, CHLOROPLASTIC"/>
    <property type="match status" value="1"/>
</dbReference>
<comment type="caution">
    <text evidence="7">The sequence shown here is derived from an EMBL/GenBank/DDBJ whole genome shotgun (WGS) entry which is preliminary data.</text>
</comment>
<name>A0A8H3II06_9LECA</name>
<dbReference type="InterPro" id="IPR050475">
    <property type="entry name" value="Prenyltransferase_related"/>
</dbReference>
<evidence type="ECO:0008006" key="9">
    <source>
        <dbReference type="Google" id="ProtNLM"/>
    </source>
</evidence>
<feature type="transmembrane region" description="Helical" evidence="6">
    <location>
        <begin position="134"/>
        <end position="151"/>
    </location>
</feature>
<evidence type="ECO:0000256" key="2">
    <source>
        <dbReference type="ARBA" id="ARBA00022692"/>
    </source>
</evidence>
<keyword evidence="8" id="KW-1185">Reference proteome</keyword>
<feature type="transmembrane region" description="Helical" evidence="6">
    <location>
        <begin position="251"/>
        <end position="271"/>
    </location>
</feature>
<evidence type="ECO:0000256" key="3">
    <source>
        <dbReference type="ARBA" id="ARBA00022989"/>
    </source>
</evidence>
<keyword evidence="4 6" id="KW-0472">Membrane</keyword>
<protein>
    <recommendedName>
        <fullName evidence="9">UbiA prenyltransferase</fullName>
    </recommendedName>
</protein>
<evidence type="ECO:0000256" key="6">
    <source>
        <dbReference type="SAM" id="Phobius"/>
    </source>
</evidence>
<dbReference type="EMBL" id="CAJPDT010000028">
    <property type="protein sequence ID" value="CAF9921610.1"/>
    <property type="molecule type" value="Genomic_DNA"/>
</dbReference>
<feature type="transmembrane region" description="Helical" evidence="6">
    <location>
        <begin position="278"/>
        <end position="299"/>
    </location>
</feature>
<evidence type="ECO:0000313" key="8">
    <source>
        <dbReference type="Proteomes" id="UP000664534"/>
    </source>
</evidence>
<dbReference type="InterPro" id="IPR000537">
    <property type="entry name" value="UbiA_prenyltransferase"/>
</dbReference>
<dbReference type="PANTHER" id="PTHR42723">
    <property type="entry name" value="CHLOROPHYLL SYNTHASE"/>
    <property type="match status" value="1"/>
</dbReference>
<feature type="region of interest" description="Disordered" evidence="5">
    <location>
        <begin position="1"/>
        <end position="25"/>
    </location>
</feature>
<dbReference type="GO" id="GO:0016020">
    <property type="term" value="C:membrane"/>
    <property type="evidence" value="ECO:0007669"/>
    <property type="project" value="UniProtKB-SubCell"/>
</dbReference>
<organism evidence="7 8">
    <name type="scientific">Imshaugia aleurites</name>
    <dbReference type="NCBI Taxonomy" id="172621"/>
    <lineage>
        <taxon>Eukaryota</taxon>
        <taxon>Fungi</taxon>
        <taxon>Dikarya</taxon>
        <taxon>Ascomycota</taxon>
        <taxon>Pezizomycotina</taxon>
        <taxon>Lecanoromycetes</taxon>
        <taxon>OSLEUM clade</taxon>
        <taxon>Lecanoromycetidae</taxon>
        <taxon>Lecanorales</taxon>
        <taxon>Lecanorineae</taxon>
        <taxon>Parmeliaceae</taxon>
        <taxon>Imshaugia</taxon>
    </lineage>
</organism>
<dbReference type="CDD" id="cd13965">
    <property type="entry name" value="PT_UbiA_3"/>
    <property type="match status" value="1"/>
</dbReference>
<dbReference type="AlphaFoldDB" id="A0A8H3II06"/>